<keyword evidence="3" id="KW-1185">Reference proteome</keyword>
<protein>
    <recommendedName>
        <fullName evidence="4">14-3-3 protein</fullName>
    </recommendedName>
</protein>
<evidence type="ECO:0000313" key="2">
    <source>
        <dbReference type="EMBL" id="KAF2862833.1"/>
    </source>
</evidence>
<name>A0A6A7C626_9PEZI</name>
<proteinExistence type="predicted"/>
<accession>A0A6A7C626</accession>
<feature type="region of interest" description="Disordered" evidence="1">
    <location>
        <begin position="230"/>
        <end position="317"/>
    </location>
</feature>
<sequence length="317" mass="34978">MALTASDQRVLMQLAHLHSGSNALLTSHLYQILGISIMLLPKIYKASAVRKLDPTRETKSLLLYHHIRFLAREGLAILEVYVLPFFRAEQSNQQGNALGEKLRGAFWRILALYGKGGNRDSPRSAMDQAKSAYATAYKFAEKMPPTDALRLSTTLEYASILLLGNNHGASGETDRSTAKRIAKRAIREVYDSKQGLTDEEFAEASALVKSLAQVATNAAGETLVQKDSGIWQSEGQEQTSQAGKDQSDSTRRRSSILKTPDLFPAAAREKQLKDKEAKRRACERAEEILRTSASKSLHQVQTPLSSHSLGNHREATS</sequence>
<feature type="compositionally biased region" description="Polar residues" evidence="1">
    <location>
        <begin position="291"/>
        <end position="309"/>
    </location>
</feature>
<evidence type="ECO:0000256" key="1">
    <source>
        <dbReference type="SAM" id="MobiDB-lite"/>
    </source>
</evidence>
<feature type="compositionally biased region" description="Polar residues" evidence="1">
    <location>
        <begin position="230"/>
        <end position="244"/>
    </location>
</feature>
<gene>
    <name evidence="2" type="ORF">K470DRAFT_168012</name>
</gene>
<evidence type="ECO:0000313" key="3">
    <source>
        <dbReference type="Proteomes" id="UP000799421"/>
    </source>
</evidence>
<dbReference type="Proteomes" id="UP000799421">
    <property type="component" value="Unassembled WGS sequence"/>
</dbReference>
<dbReference type="EMBL" id="MU005964">
    <property type="protein sequence ID" value="KAF2862833.1"/>
    <property type="molecule type" value="Genomic_DNA"/>
</dbReference>
<dbReference type="InterPro" id="IPR036815">
    <property type="entry name" value="14-3-3_dom_sf"/>
</dbReference>
<dbReference type="SUPFAM" id="SSF48445">
    <property type="entry name" value="14-3-3 protein"/>
    <property type="match status" value="1"/>
</dbReference>
<dbReference type="OrthoDB" id="5370350at2759"/>
<organism evidence="2 3">
    <name type="scientific">Piedraia hortae CBS 480.64</name>
    <dbReference type="NCBI Taxonomy" id="1314780"/>
    <lineage>
        <taxon>Eukaryota</taxon>
        <taxon>Fungi</taxon>
        <taxon>Dikarya</taxon>
        <taxon>Ascomycota</taxon>
        <taxon>Pezizomycotina</taxon>
        <taxon>Dothideomycetes</taxon>
        <taxon>Dothideomycetidae</taxon>
        <taxon>Capnodiales</taxon>
        <taxon>Piedraiaceae</taxon>
        <taxon>Piedraia</taxon>
    </lineage>
</organism>
<evidence type="ECO:0008006" key="4">
    <source>
        <dbReference type="Google" id="ProtNLM"/>
    </source>
</evidence>
<reference evidence="2" key="1">
    <citation type="journal article" date="2020" name="Stud. Mycol.">
        <title>101 Dothideomycetes genomes: a test case for predicting lifestyles and emergence of pathogens.</title>
        <authorList>
            <person name="Haridas S."/>
            <person name="Albert R."/>
            <person name="Binder M."/>
            <person name="Bloem J."/>
            <person name="Labutti K."/>
            <person name="Salamov A."/>
            <person name="Andreopoulos B."/>
            <person name="Baker S."/>
            <person name="Barry K."/>
            <person name="Bills G."/>
            <person name="Bluhm B."/>
            <person name="Cannon C."/>
            <person name="Castanera R."/>
            <person name="Culley D."/>
            <person name="Daum C."/>
            <person name="Ezra D."/>
            <person name="Gonzalez J."/>
            <person name="Henrissat B."/>
            <person name="Kuo A."/>
            <person name="Liang C."/>
            <person name="Lipzen A."/>
            <person name="Lutzoni F."/>
            <person name="Magnuson J."/>
            <person name="Mondo S."/>
            <person name="Nolan M."/>
            <person name="Ohm R."/>
            <person name="Pangilinan J."/>
            <person name="Park H.-J."/>
            <person name="Ramirez L."/>
            <person name="Alfaro M."/>
            <person name="Sun H."/>
            <person name="Tritt A."/>
            <person name="Yoshinaga Y."/>
            <person name="Zwiers L.-H."/>
            <person name="Turgeon B."/>
            <person name="Goodwin S."/>
            <person name="Spatafora J."/>
            <person name="Crous P."/>
            <person name="Grigoriev I."/>
        </authorList>
    </citation>
    <scope>NUCLEOTIDE SEQUENCE</scope>
    <source>
        <strain evidence="2">CBS 480.64</strain>
    </source>
</reference>
<dbReference type="Gene3D" id="1.20.190.20">
    <property type="entry name" value="14-3-3 domain"/>
    <property type="match status" value="1"/>
</dbReference>
<dbReference type="AlphaFoldDB" id="A0A6A7C626"/>
<feature type="compositionally biased region" description="Basic and acidic residues" evidence="1">
    <location>
        <begin position="267"/>
        <end position="289"/>
    </location>
</feature>